<evidence type="ECO:0000256" key="5">
    <source>
        <dbReference type="PROSITE-ProRule" id="PRU00182"/>
    </source>
</evidence>
<keyword evidence="4 6" id="KW-0413">Isomerase</keyword>
<dbReference type="SMART" id="SM00363">
    <property type="entry name" value="S4"/>
    <property type="match status" value="1"/>
</dbReference>
<dbReference type="InterPro" id="IPR002942">
    <property type="entry name" value="S4_RNA-bd"/>
</dbReference>
<dbReference type="PANTHER" id="PTHR47683:SF2">
    <property type="entry name" value="RNA-BINDING S4 DOMAIN-CONTAINING PROTEIN"/>
    <property type="match status" value="1"/>
</dbReference>
<dbReference type="NCBIfam" id="TIGR00093">
    <property type="entry name" value="pseudouridine synthase"/>
    <property type="match status" value="1"/>
</dbReference>
<evidence type="ECO:0000313" key="9">
    <source>
        <dbReference type="Proteomes" id="UP000487268"/>
    </source>
</evidence>
<dbReference type="Proteomes" id="UP000487268">
    <property type="component" value="Unassembled WGS sequence"/>
</dbReference>
<dbReference type="FunFam" id="3.30.70.1560:FF:000001">
    <property type="entry name" value="Pseudouridine synthase"/>
    <property type="match status" value="1"/>
</dbReference>
<evidence type="ECO:0000256" key="4">
    <source>
        <dbReference type="ARBA" id="ARBA00023235"/>
    </source>
</evidence>
<dbReference type="Pfam" id="PF01479">
    <property type="entry name" value="S4"/>
    <property type="match status" value="1"/>
</dbReference>
<dbReference type="InterPro" id="IPR018496">
    <property type="entry name" value="PsdUridine_synth_RsuA/RluB_CS"/>
</dbReference>
<comment type="catalytic activity">
    <reaction evidence="1">
        <text>a uridine in RNA = a pseudouridine in RNA</text>
        <dbReference type="Rhea" id="RHEA:48348"/>
        <dbReference type="Rhea" id="RHEA-COMP:12068"/>
        <dbReference type="Rhea" id="RHEA-COMP:12069"/>
        <dbReference type="ChEBI" id="CHEBI:65314"/>
        <dbReference type="ChEBI" id="CHEBI:65315"/>
    </reaction>
</comment>
<dbReference type="AlphaFoldDB" id="A0A7K0BLZ0"/>
<dbReference type="InterPro" id="IPR020103">
    <property type="entry name" value="PsdUridine_synth_cat_dom_sf"/>
</dbReference>
<dbReference type="InterPro" id="IPR050343">
    <property type="entry name" value="RsuA_PseudoU_synthase"/>
</dbReference>
<dbReference type="GO" id="GO:0000455">
    <property type="term" value="P:enzyme-directed rRNA pseudouridine synthesis"/>
    <property type="evidence" value="ECO:0007669"/>
    <property type="project" value="UniProtKB-ARBA"/>
</dbReference>
<dbReference type="PROSITE" id="PS50889">
    <property type="entry name" value="S4"/>
    <property type="match status" value="1"/>
</dbReference>
<dbReference type="Gene3D" id="3.10.290.10">
    <property type="entry name" value="RNA-binding S4 domain"/>
    <property type="match status" value="1"/>
</dbReference>
<dbReference type="Pfam" id="PF00849">
    <property type="entry name" value="PseudoU_synth_2"/>
    <property type="match status" value="1"/>
</dbReference>
<evidence type="ECO:0000259" key="7">
    <source>
        <dbReference type="SMART" id="SM00363"/>
    </source>
</evidence>
<comment type="similarity">
    <text evidence="2 6">Belongs to the pseudouridine synthase RsuA family.</text>
</comment>
<dbReference type="InterPro" id="IPR000748">
    <property type="entry name" value="PsdUridine_synth_RsuA/RluB/E/F"/>
</dbReference>
<evidence type="ECO:0000256" key="6">
    <source>
        <dbReference type="RuleBase" id="RU003887"/>
    </source>
</evidence>
<feature type="domain" description="RNA-binding S4" evidence="7">
    <location>
        <begin position="7"/>
        <end position="66"/>
    </location>
</feature>
<dbReference type="InterPro" id="IPR020094">
    <property type="entry name" value="TruA/RsuA/RluB/E/F_N"/>
</dbReference>
<evidence type="ECO:0000313" key="8">
    <source>
        <dbReference type="EMBL" id="MQY02193.1"/>
    </source>
</evidence>
<dbReference type="GO" id="GO:0003723">
    <property type="term" value="F:RNA binding"/>
    <property type="evidence" value="ECO:0007669"/>
    <property type="project" value="UniProtKB-KW"/>
</dbReference>
<keyword evidence="3 5" id="KW-0694">RNA-binding</keyword>
<evidence type="ECO:0000256" key="1">
    <source>
        <dbReference type="ARBA" id="ARBA00000073"/>
    </source>
</evidence>
<dbReference type="SUPFAM" id="SSF55174">
    <property type="entry name" value="Alpha-L RNA-binding motif"/>
    <property type="match status" value="1"/>
</dbReference>
<dbReference type="Gene3D" id="3.30.70.580">
    <property type="entry name" value="Pseudouridine synthase I, catalytic domain, N-terminal subdomain"/>
    <property type="match status" value="1"/>
</dbReference>
<evidence type="ECO:0000256" key="3">
    <source>
        <dbReference type="ARBA" id="ARBA00022884"/>
    </source>
</evidence>
<organism evidence="8 9">
    <name type="scientific">Actinomadura macrotermitis</name>
    <dbReference type="NCBI Taxonomy" id="2585200"/>
    <lineage>
        <taxon>Bacteria</taxon>
        <taxon>Bacillati</taxon>
        <taxon>Actinomycetota</taxon>
        <taxon>Actinomycetes</taxon>
        <taxon>Streptosporangiales</taxon>
        <taxon>Thermomonosporaceae</taxon>
        <taxon>Actinomadura</taxon>
    </lineage>
</organism>
<dbReference type="EMBL" id="WEGH01000001">
    <property type="protein sequence ID" value="MQY02193.1"/>
    <property type="molecule type" value="Genomic_DNA"/>
</dbReference>
<accession>A0A7K0BLZ0</accession>
<protein>
    <recommendedName>
        <fullName evidence="6">Pseudouridine synthase</fullName>
        <ecNumber evidence="6">5.4.99.-</ecNumber>
    </recommendedName>
</protein>
<dbReference type="RefSeq" id="WP_328593580.1">
    <property type="nucleotide sequence ID" value="NZ_WEGH01000001.1"/>
</dbReference>
<dbReference type="CDD" id="cd02870">
    <property type="entry name" value="PseudoU_synth_RsuA_like"/>
    <property type="match status" value="1"/>
</dbReference>
<evidence type="ECO:0000256" key="2">
    <source>
        <dbReference type="ARBA" id="ARBA00008348"/>
    </source>
</evidence>
<dbReference type="InterPro" id="IPR006145">
    <property type="entry name" value="PsdUridine_synth_RsuA/RluA"/>
</dbReference>
<dbReference type="InterPro" id="IPR042092">
    <property type="entry name" value="PsdUridine_s_RsuA/RluB/E/F_cat"/>
</dbReference>
<dbReference type="PANTHER" id="PTHR47683">
    <property type="entry name" value="PSEUDOURIDINE SYNTHASE FAMILY PROTEIN-RELATED"/>
    <property type="match status" value="1"/>
</dbReference>
<dbReference type="FunFam" id="3.10.290.10:FF:000003">
    <property type="entry name" value="Pseudouridine synthase"/>
    <property type="match status" value="1"/>
</dbReference>
<reference evidence="8 9" key="1">
    <citation type="submission" date="2019-10" db="EMBL/GenBank/DDBJ databases">
        <title>Actinomadura rubteroloni sp. nov. and Actinomadura macrotermitis sp. nov., isolated from the gut of fungus growing-termite Macrotermes natalensis.</title>
        <authorList>
            <person name="Benndorf R."/>
            <person name="Martin K."/>
            <person name="Kuefner M."/>
            <person name="De Beer W."/>
            <person name="Kaster A.-K."/>
            <person name="Vollmers J."/>
            <person name="Poulsen M."/>
            <person name="Beemelmanns C."/>
        </authorList>
    </citation>
    <scope>NUCLEOTIDE SEQUENCE [LARGE SCALE GENOMIC DNA]</scope>
    <source>
        <strain evidence="8 9">RB68</strain>
    </source>
</reference>
<dbReference type="GO" id="GO:0120159">
    <property type="term" value="F:rRNA pseudouridine synthase activity"/>
    <property type="evidence" value="ECO:0007669"/>
    <property type="project" value="UniProtKB-ARBA"/>
</dbReference>
<name>A0A7K0BLZ0_9ACTN</name>
<dbReference type="GO" id="GO:0005829">
    <property type="term" value="C:cytosol"/>
    <property type="evidence" value="ECO:0007669"/>
    <property type="project" value="UniProtKB-ARBA"/>
</dbReference>
<sequence length="243" mass="27359">MNEKEGVRLQKVLADAGIGSRRHCEELIGEGRVTVNGNKIFRFGERVDPQTAVIHVDGRRVETRAEMRYYMINKPRGVVSTMSDERGRKSLADYVEVPERLFHVGRLDTDTEGLILLTNDGELAHRLTHPSYGVDKVYLAEVHGPIPRDLGRRLRDGVMLEDGPARADKFRIFDQAGRRVLVEITLHEGRKHIVRRLLKEVGFPVQQLARVEFGPVKLGQLNPGGIRALTVKEVGELYKAVGL</sequence>
<gene>
    <name evidence="8" type="ORF">ACRB68_02220</name>
</gene>
<dbReference type="Gene3D" id="3.30.70.1560">
    <property type="entry name" value="Alpha-L RNA-binding motif"/>
    <property type="match status" value="1"/>
</dbReference>
<keyword evidence="9" id="KW-1185">Reference proteome</keyword>
<dbReference type="SUPFAM" id="SSF55120">
    <property type="entry name" value="Pseudouridine synthase"/>
    <property type="match status" value="1"/>
</dbReference>
<proteinExistence type="inferred from homology"/>
<dbReference type="EC" id="5.4.99.-" evidence="6"/>
<dbReference type="CDD" id="cd00165">
    <property type="entry name" value="S4"/>
    <property type="match status" value="1"/>
</dbReference>
<dbReference type="InterPro" id="IPR036986">
    <property type="entry name" value="S4_RNA-bd_sf"/>
</dbReference>
<comment type="caution">
    <text evidence="8">The sequence shown here is derived from an EMBL/GenBank/DDBJ whole genome shotgun (WGS) entry which is preliminary data.</text>
</comment>
<dbReference type="PROSITE" id="PS01149">
    <property type="entry name" value="PSI_RSU"/>
    <property type="match status" value="1"/>
</dbReference>